<dbReference type="InParanoid" id="Q2GR94"/>
<dbReference type="EMBL" id="CH408034">
    <property type="protein sequence ID" value="EAQ85496.1"/>
    <property type="molecule type" value="Genomic_DNA"/>
</dbReference>
<name>Q2GR94_CHAGB</name>
<dbReference type="AlphaFoldDB" id="Q2GR94"/>
<proteinExistence type="predicted"/>
<evidence type="ECO:0000313" key="2">
    <source>
        <dbReference type="EMBL" id="EAQ85496.1"/>
    </source>
</evidence>
<dbReference type="Proteomes" id="UP000001056">
    <property type="component" value="Unassembled WGS sequence"/>
</dbReference>
<dbReference type="eggNOG" id="ENOG502RKHC">
    <property type="taxonomic scope" value="Eukaryota"/>
</dbReference>
<feature type="region of interest" description="Disordered" evidence="1">
    <location>
        <begin position="1"/>
        <end position="51"/>
    </location>
</feature>
<dbReference type="VEuPathDB" id="FungiDB:CHGG_09510"/>
<gene>
    <name evidence="2" type="ORF">CHGG_09510</name>
</gene>
<feature type="compositionally biased region" description="Polar residues" evidence="1">
    <location>
        <begin position="1"/>
        <end position="20"/>
    </location>
</feature>
<reference evidence="3" key="1">
    <citation type="journal article" date="2015" name="Genome Announc.">
        <title>Draft genome sequence of the cellulolytic fungus Chaetomium globosum.</title>
        <authorList>
            <person name="Cuomo C.A."/>
            <person name="Untereiner W.A."/>
            <person name="Ma L.-J."/>
            <person name="Grabherr M."/>
            <person name="Birren B.W."/>
        </authorList>
    </citation>
    <scope>NUCLEOTIDE SEQUENCE [LARGE SCALE GENOMIC DNA]</scope>
    <source>
        <strain evidence="3">ATCC 6205 / CBS 148.51 / DSM 1962 / NBRC 6347 / NRRL 1970</strain>
    </source>
</reference>
<protein>
    <submittedName>
        <fullName evidence="2">Uncharacterized protein</fullName>
    </submittedName>
</protein>
<keyword evidence="3" id="KW-1185">Reference proteome</keyword>
<sequence length="310" mass="35753">MPPSMTIDSETARGTQQAESQGAVIPRTQQDDNDNTNNDTGCTRPSDDDEMFVSPPFSQQQLQTGMGSSQRVDVSVKKRKYTPALDKDTKQAIYARLKSIEYQLRVTYLLHLTDEARDDLVRHYLDDIEGGDAEYVREYAASRIMGNCSNWQLRCIDNLIALNRKMCRESAMYKNCRDLVSIRGEMKDKYSPQLFVEIFDFASEYIDVAGSGKDVQKWCKILFIELASRAKLVVDYESDPNSKRVSDNDRPSFISWFKTLCNSTKFRDYRPNPRNIKRYIKPRASKRGRKEKRAFVHPDDDDVDVYVPSD</sequence>
<organism evidence="2 3">
    <name type="scientific">Chaetomium globosum (strain ATCC 6205 / CBS 148.51 / DSM 1962 / NBRC 6347 / NRRL 1970)</name>
    <name type="common">Soil fungus</name>
    <dbReference type="NCBI Taxonomy" id="306901"/>
    <lineage>
        <taxon>Eukaryota</taxon>
        <taxon>Fungi</taxon>
        <taxon>Dikarya</taxon>
        <taxon>Ascomycota</taxon>
        <taxon>Pezizomycotina</taxon>
        <taxon>Sordariomycetes</taxon>
        <taxon>Sordariomycetidae</taxon>
        <taxon>Sordariales</taxon>
        <taxon>Chaetomiaceae</taxon>
        <taxon>Chaetomium</taxon>
    </lineage>
</organism>
<dbReference type="OrthoDB" id="5242458at2759"/>
<evidence type="ECO:0000256" key="1">
    <source>
        <dbReference type="SAM" id="MobiDB-lite"/>
    </source>
</evidence>
<accession>Q2GR94</accession>
<dbReference type="HOGENOM" id="CLU_767264_0_0_1"/>
<dbReference type="GeneID" id="4395879"/>
<dbReference type="RefSeq" id="XP_001227437.1">
    <property type="nucleotide sequence ID" value="XM_001227436.1"/>
</dbReference>
<evidence type="ECO:0000313" key="3">
    <source>
        <dbReference type="Proteomes" id="UP000001056"/>
    </source>
</evidence>
<dbReference type="OMA" id="NENWRAN"/>